<reference evidence="3 4" key="1">
    <citation type="journal article" date="2016" name="Genome Biol. Evol.">
        <title>Divergent and convergent evolution of fungal pathogenicity.</title>
        <authorList>
            <person name="Shang Y."/>
            <person name="Xiao G."/>
            <person name="Zheng P."/>
            <person name="Cen K."/>
            <person name="Zhan S."/>
            <person name="Wang C."/>
        </authorList>
    </citation>
    <scope>NUCLEOTIDE SEQUENCE [LARGE SCALE GENOMIC DNA]</scope>
    <source>
        <strain evidence="3 4">RCEF 1005</strain>
    </source>
</reference>
<protein>
    <recommendedName>
        <fullName evidence="2">Mtf2-like C-terminal domain-containing protein</fullName>
    </recommendedName>
</protein>
<dbReference type="InterPro" id="IPR043837">
    <property type="entry name" value="Mtf2-like_C"/>
</dbReference>
<organism evidence="3 4">
    <name type="scientific">Akanthomyces lecanii RCEF 1005</name>
    <dbReference type="NCBI Taxonomy" id="1081108"/>
    <lineage>
        <taxon>Eukaryota</taxon>
        <taxon>Fungi</taxon>
        <taxon>Dikarya</taxon>
        <taxon>Ascomycota</taxon>
        <taxon>Pezizomycotina</taxon>
        <taxon>Sordariomycetes</taxon>
        <taxon>Hypocreomycetidae</taxon>
        <taxon>Hypocreales</taxon>
        <taxon>Cordycipitaceae</taxon>
        <taxon>Akanthomyces</taxon>
        <taxon>Cordyceps confragosa</taxon>
    </lineage>
</organism>
<dbReference type="InterPro" id="IPR040009">
    <property type="entry name" value="Mtf2/C5D6.12-like"/>
</dbReference>
<sequence length="416" mass="46324">MPPSILPFLYQTRTIQHGLRPATFARVVRLAHSGSTNKANYSIPFDWEDDPHNDDFSGKPSSQASTITPSEAEVFKGIFDEISQGKMPVSKKKTAFSMMKDQTVSPTAASAAQSDTTARSIVEQARLTDFRDKFLSRYPSSLRNAAQVALGLFEVPTNEEGASTYMELKEADAANWAERAMYDQLRSEERARVDGLMDSCTTDAELWNLMECEVFSLPERLGIMQDTATPMPSKKKTKKNAKAKGKSAVDAPIEGSATATEAKPDRRLMDINGRLYPHFIYNGLKLLDTKFKRSSPYAFKILPRVKELGLPSYVLGVSTSFYSRLASLYWTRFGDSNAALSVLQEMLSSGLYANEESMEVVESIRDHLHGCTWGAQGPFVMAMMESSPYDASLSQRLENMQRYIRTSIAQEKQDGA</sequence>
<feature type="region of interest" description="Disordered" evidence="1">
    <location>
        <begin position="227"/>
        <end position="259"/>
    </location>
</feature>
<proteinExistence type="predicted"/>
<dbReference type="OrthoDB" id="2444174at2759"/>
<dbReference type="EMBL" id="AZHF01000001">
    <property type="protein sequence ID" value="OAA81942.1"/>
    <property type="molecule type" value="Genomic_DNA"/>
</dbReference>
<feature type="compositionally biased region" description="Basic residues" evidence="1">
    <location>
        <begin position="233"/>
        <end position="245"/>
    </location>
</feature>
<dbReference type="AlphaFoldDB" id="A0A162KG07"/>
<gene>
    <name evidence="3" type="ORF">LEL_01487</name>
</gene>
<comment type="caution">
    <text evidence="3">The sequence shown here is derived from an EMBL/GenBank/DDBJ whole genome shotgun (WGS) entry which is preliminary data.</text>
</comment>
<evidence type="ECO:0000313" key="3">
    <source>
        <dbReference type="EMBL" id="OAA81942.1"/>
    </source>
</evidence>
<dbReference type="PANTHER" id="PTHR39468">
    <property type="entry name" value="CHROMOSOME 7, WHOLE GENOME SHOTGUN SEQUENCE"/>
    <property type="match status" value="1"/>
</dbReference>
<feature type="domain" description="Mtf2-like C-terminal" evidence="2">
    <location>
        <begin position="193"/>
        <end position="403"/>
    </location>
</feature>
<dbReference type="Pfam" id="PF19189">
    <property type="entry name" value="Mtf2"/>
    <property type="match status" value="1"/>
</dbReference>
<accession>A0A162KG07</accession>
<name>A0A162KG07_CORDF</name>
<dbReference type="STRING" id="1081108.A0A162KG07"/>
<dbReference type="Proteomes" id="UP000076881">
    <property type="component" value="Unassembled WGS sequence"/>
</dbReference>
<dbReference type="GO" id="GO:0005739">
    <property type="term" value="C:mitochondrion"/>
    <property type="evidence" value="ECO:0007669"/>
    <property type="project" value="InterPro"/>
</dbReference>
<keyword evidence="4" id="KW-1185">Reference proteome</keyword>
<evidence type="ECO:0000259" key="2">
    <source>
        <dbReference type="Pfam" id="PF19189"/>
    </source>
</evidence>
<evidence type="ECO:0000313" key="4">
    <source>
        <dbReference type="Proteomes" id="UP000076881"/>
    </source>
</evidence>
<evidence type="ECO:0000256" key="1">
    <source>
        <dbReference type="SAM" id="MobiDB-lite"/>
    </source>
</evidence>
<dbReference type="PANTHER" id="PTHR39468:SF1">
    <property type="entry name" value="MTF2-LIKE C-TERMINAL DOMAIN-CONTAINING PROTEIN"/>
    <property type="match status" value="1"/>
</dbReference>